<dbReference type="Proteomes" id="UP000011715">
    <property type="component" value="Unassembled WGS sequence"/>
</dbReference>
<accession>A0A0C4EAQ2</accession>
<evidence type="ECO:0000313" key="4">
    <source>
        <dbReference type="Proteomes" id="UP000011715"/>
    </source>
</evidence>
<reference evidence="3" key="5">
    <citation type="submission" date="2015-06" db="UniProtKB">
        <authorList>
            <consortium name="EnsemblFungi"/>
        </authorList>
    </citation>
    <scope>IDENTIFICATION</scope>
    <source>
        <strain evidence="3">ATCC 64411</strain>
    </source>
</reference>
<name>A0A0C4EAQ2_MAGP6</name>
<dbReference type="eggNOG" id="ENOG502SI26">
    <property type="taxonomic scope" value="Eukaryota"/>
</dbReference>
<dbReference type="EMBL" id="GL876976">
    <property type="protein sequence ID" value="KLU91207.1"/>
    <property type="molecule type" value="Genomic_DNA"/>
</dbReference>
<dbReference type="EnsemblFungi" id="MAPG_09729T0">
    <property type="protein sequence ID" value="MAPG_09729T0"/>
    <property type="gene ID" value="MAPG_09729"/>
</dbReference>
<evidence type="ECO:0000256" key="1">
    <source>
        <dbReference type="SAM" id="MobiDB-lite"/>
    </source>
</evidence>
<organism evidence="3 4">
    <name type="scientific">Magnaporthiopsis poae (strain ATCC 64411 / 73-15)</name>
    <name type="common">Kentucky bluegrass fungus</name>
    <name type="synonym">Magnaporthe poae</name>
    <dbReference type="NCBI Taxonomy" id="644358"/>
    <lineage>
        <taxon>Eukaryota</taxon>
        <taxon>Fungi</taxon>
        <taxon>Dikarya</taxon>
        <taxon>Ascomycota</taxon>
        <taxon>Pezizomycotina</taxon>
        <taxon>Sordariomycetes</taxon>
        <taxon>Sordariomycetidae</taxon>
        <taxon>Magnaporthales</taxon>
        <taxon>Magnaporthaceae</taxon>
        <taxon>Magnaporthiopsis</taxon>
    </lineage>
</organism>
<feature type="region of interest" description="Disordered" evidence="1">
    <location>
        <begin position="142"/>
        <end position="185"/>
    </location>
</feature>
<sequence length="185" mass="19994">MQLLIAPSLLPSNMEGCFQAGLAEPLLALDEIEAVKTTLPSLYPPSDKRVIVVRGLFAPKYGKSLFVNSNEGHILLLLLRGRIQGLPAPRLQPLDSLRDDMLEDEKTDAMDQLDNASARLRGLPSSSPPLFGSIAGGSVPHRFFHSQTRSPDITGSSCDEVDYRDAKEASAQGTEGDRSQEPGIP</sequence>
<evidence type="ECO:0000313" key="3">
    <source>
        <dbReference type="EnsemblFungi" id="MAPG_09729T0"/>
    </source>
</evidence>
<dbReference type="STRING" id="644358.A0A0C4EAQ2"/>
<reference evidence="3" key="4">
    <citation type="journal article" date="2015" name="G3 (Bethesda)">
        <title>Genome sequences of three phytopathogenic species of the Magnaporthaceae family of fungi.</title>
        <authorList>
            <person name="Okagaki L.H."/>
            <person name="Nunes C.C."/>
            <person name="Sailsbery J."/>
            <person name="Clay B."/>
            <person name="Brown D."/>
            <person name="John T."/>
            <person name="Oh Y."/>
            <person name="Young N."/>
            <person name="Fitzgerald M."/>
            <person name="Haas B.J."/>
            <person name="Zeng Q."/>
            <person name="Young S."/>
            <person name="Adiconis X."/>
            <person name="Fan L."/>
            <person name="Levin J.Z."/>
            <person name="Mitchell T.K."/>
            <person name="Okubara P.A."/>
            <person name="Farman M.L."/>
            <person name="Kohn L.M."/>
            <person name="Birren B."/>
            <person name="Ma L.-J."/>
            <person name="Dean R.A."/>
        </authorList>
    </citation>
    <scope>NUCLEOTIDE SEQUENCE</scope>
    <source>
        <strain evidence="3">ATCC 64411 / 73-15</strain>
    </source>
</reference>
<dbReference type="VEuPathDB" id="FungiDB:MAPG_09729"/>
<gene>
    <name evidence="2" type="ORF">MAPG_09729</name>
</gene>
<keyword evidence="4" id="KW-1185">Reference proteome</keyword>
<evidence type="ECO:0000313" key="2">
    <source>
        <dbReference type="EMBL" id="KLU91207.1"/>
    </source>
</evidence>
<reference evidence="2" key="2">
    <citation type="submission" date="2010-05" db="EMBL/GenBank/DDBJ databases">
        <title>The Genome Sequence of Magnaporthe poae strain ATCC 64411.</title>
        <authorList>
            <consortium name="The Broad Institute Genome Sequencing Platform"/>
            <consortium name="Broad Institute Genome Sequencing Center for Infectious Disease"/>
            <person name="Ma L.-J."/>
            <person name="Dead R."/>
            <person name="Young S."/>
            <person name="Zeng Q."/>
            <person name="Koehrsen M."/>
            <person name="Alvarado L."/>
            <person name="Berlin A."/>
            <person name="Chapman S.B."/>
            <person name="Chen Z."/>
            <person name="Freedman E."/>
            <person name="Gellesch M."/>
            <person name="Goldberg J."/>
            <person name="Griggs A."/>
            <person name="Gujja S."/>
            <person name="Heilman E.R."/>
            <person name="Heiman D."/>
            <person name="Hepburn T."/>
            <person name="Howarth C."/>
            <person name="Jen D."/>
            <person name="Larson L."/>
            <person name="Mehta T."/>
            <person name="Neiman D."/>
            <person name="Pearson M."/>
            <person name="Roberts A."/>
            <person name="Saif S."/>
            <person name="Shea T."/>
            <person name="Shenoy N."/>
            <person name="Sisk P."/>
            <person name="Stolte C."/>
            <person name="Sykes S."/>
            <person name="Walk T."/>
            <person name="White J."/>
            <person name="Yandava C."/>
            <person name="Haas B."/>
            <person name="Nusbaum C."/>
            <person name="Birren B."/>
        </authorList>
    </citation>
    <scope>NUCLEOTIDE SEQUENCE</scope>
    <source>
        <strain evidence="2">ATCC 64411</strain>
    </source>
</reference>
<dbReference type="EMBL" id="ADBL01002488">
    <property type="status" value="NOT_ANNOTATED_CDS"/>
    <property type="molecule type" value="Genomic_DNA"/>
</dbReference>
<dbReference type="AlphaFoldDB" id="A0A0C4EAQ2"/>
<protein>
    <submittedName>
        <fullName evidence="2 3">Uncharacterized protein</fullName>
    </submittedName>
</protein>
<feature type="compositionally biased region" description="Basic and acidic residues" evidence="1">
    <location>
        <begin position="175"/>
        <end position="185"/>
    </location>
</feature>
<reference evidence="4" key="1">
    <citation type="submission" date="2010-05" db="EMBL/GenBank/DDBJ databases">
        <title>The genome sequence of Magnaporthe poae strain ATCC 64411.</title>
        <authorList>
            <person name="Ma L.-J."/>
            <person name="Dead R."/>
            <person name="Young S."/>
            <person name="Zeng Q."/>
            <person name="Koehrsen M."/>
            <person name="Alvarado L."/>
            <person name="Berlin A."/>
            <person name="Chapman S.B."/>
            <person name="Chen Z."/>
            <person name="Freedman E."/>
            <person name="Gellesch M."/>
            <person name="Goldberg J."/>
            <person name="Griggs A."/>
            <person name="Gujja S."/>
            <person name="Heilman E.R."/>
            <person name="Heiman D."/>
            <person name="Hepburn T."/>
            <person name="Howarth C."/>
            <person name="Jen D."/>
            <person name="Larson L."/>
            <person name="Mehta T."/>
            <person name="Neiman D."/>
            <person name="Pearson M."/>
            <person name="Roberts A."/>
            <person name="Saif S."/>
            <person name="Shea T."/>
            <person name="Shenoy N."/>
            <person name="Sisk P."/>
            <person name="Stolte C."/>
            <person name="Sykes S."/>
            <person name="Walk T."/>
            <person name="White J."/>
            <person name="Yandava C."/>
            <person name="Haas B."/>
            <person name="Nusbaum C."/>
            <person name="Birren B."/>
        </authorList>
    </citation>
    <scope>NUCLEOTIDE SEQUENCE [LARGE SCALE GENOMIC DNA]</scope>
    <source>
        <strain evidence="4">ATCC 64411 / 73-15</strain>
    </source>
</reference>
<reference evidence="2" key="3">
    <citation type="submission" date="2011-03" db="EMBL/GenBank/DDBJ databases">
        <title>Annotation of Magnaporthe poae ATCC 64411.</title>
        <authorList>
            <person name="Ma L.-J."/>
            <person name="Dead R."/>
            <person name="Young S.K."/>
            <person name="Zeng Q."/>
            <person name="Gargeya S."/>
            <person name="Fitzgerald M."/>
            <person name="Haas B."/>
            <person name="Abouelleil A."/>
            <person name="Alvarado L."/>
            <person name="Arachchi H.M."/>
            <person name="Berlin A."/>
            <person name="Brown A."/>
            <person name="Chapman S.B."/>
            <person name="Chen Z."/>
            <person name="Dunbar C."/>
            <person name="Freedman E."/>
            <person name="Gearin G."/>
            <person name="Gellesch M."/>
            <person name="Goldberg J."/>
            <person name="Griggs A."/>
            <person name="Gujja S."/>
            <person name="Heiman D."/>
            <person name="Howarth C."/>
            <person name="Larson L."/>
            <person name="Lui A."/>
            <person name="MacDonald P.J.P."/>
            <person name="Mehta T."/>
            <person name="Montmayeur A."/>
            <person name="Murphy C."/>
            <person name="Neiman D."/>
            <person name="Pearson M."/>
            <person name="Priest M."/>
            <person name="Roberts A."/>
            <person name="Saif S."/>
            <person name="Shea T."/>
            <person name="Shenoy N."/>
            <person name="Sisk P."/>
            <person name="Stolte C."/>
            <person name="Sykes S."/>
            <person name="Yandava C."/>
            <person name="Wortman J."/>
            <person name="Nusbaum C."/>
            <person name="Birren B."/>
        </authorList>
    </citation>
    <scope>NUCLEOTIDE SEQUENCE</scope>
    <source>
        <strain evidence="2">ATCC 64411</strain>
    </source>
</reference>
<proteinExistence type="predicted"/>
<feature type="compositionally biased region" description="Polar residues" evidence="1">
    <location>
        <begin position="145"/>
        <end position="157"/>
    </location>
</feature>
<dbReference type="OrthoDB" id="4177236at2759"/>